<keyword evidence="3" id="KW-1185">Reference proteome</keyword>
<dbReference type="InterPro" id="IPR021358">
    <property type="entry name" value="DUF2977"/>
</dbReference>
<keyword evidence="1" id="KW-0175">Coiled coil</keyword>
<dbReference type="Pfam" id="PF11192">
    <property type="entry name" value="DUF2977"/>
    <property type="match status" value="1"/>
</dbReference>
<proteinExistence type="predicted"/>
<reference evidence="2" key="1">
    <citation type="submission" date="2008-01" db="EMBL/GenBank/DDBJ databases">
        <authorList>
            <person name="Fulton L."/>
            <person name="Clifton S."/>
            <person name="Fulton B."/>
            <person name="Xu J."/>
            <person name="Minx P."/>
            <person name="Pepin K.H."/>
            <person name="Johnson M."/>
            <person name="Thiruvilangam P."/>
            <person name="Bhonagiri V."/>
            <person name="Nash W.E."/>
            <person name="Mardis E.R."/>
            <person name="Wilson R.K."/>
        </authorList>
    </citation>
    <scope>NUCLEOTIDE SEQUENCE [LARGE SCALE GENOMIC DNA]</scope>
    <source>
        <strain evidence="2">DSM 17244</strain>
    </source>
</reference>
<dbReference type="HOGENOM" id="CLU_1933641_0_0_9"/>
<dbReference type="STRING" id="445971.ANASTE_00731"/>
<dbReference type="Proteomes" id="UP000005178">
    <property type="component" value="Unassembled WGS sequence"/>
</dbReference>
<sequence length="130" mass="15410">MKIQIDENNYIMGYATVGEITEGIDVEYDEAVFEYGFAFYKYENGKIIFDEDKYNQCIENEEKQRQKEELQIQIEEVEEWLKNYDKEYAAYERCKRLGIIYDGDIETLNAQAAEKQNQCNGLKNQLKSLN</sequence>
<name>B1C7M9_9FIRM</name>
<dbReference type="EMBL" id="ABIL02000005">
    <property type="protein sequence ID" value="EDS73016.1"/>
    <property type="molecule type" value="Genomic_DNA"/>
</dbReference>
<gene>
    <name evidence="2" type="ORF">ANASTE_00731</name>
</gene>
<reference evidence="2" key="2">
    <citation type="submission" date="2013-08" db="EMBL/GenBank/DDBJ databases">
        <title>Draft genome sequence of Anaerofustis stercorihominis (DSM 17244).</title>
        <authorList>
            <person name="Sudarsanam P."/>
            <person name="Ley R."/>
            <person name="Guruge J."/>
            <person name="Turnbaugh P.J."/>
            <person name="Mahowald M."/>
            <person name="Liep D."/>
            <person name="Gordon J."/>
        </authorList>
    </citation>
    <scope>NUCLEOTIDE SEQUENCE</scope>
    <source>
        <strain evidence="2">DSM 17244</strain>
    </source>
</reference>
<comment type="caution">
    <text evidence="2">The sequence shown here is derived from an EMBL/GenBank/DDBJ whole genome shotgun (WGS) entry which is preliminary data.</text>
</comment>
<accession>B1C7M9</accession>
<dbReference type="OrthoDB" id="1849628at2"/>
<feature type="coiled-coil region" evidence="1">
    <location>
        <begin position="51"/>
        <end position="125"/>
    </location>
</feature>
<dbReference type="GeneID" id="97999628"/>
<protein>
    <submittedName>
        <fullName evidence="2">Uncharacterized protein</fullName>
    </submittedName>
</protein>
<evidence type="ECO:0000313" key="3">
    <source>
        <dbReference type="Proteomes" id="UP000005178"/>
    </source>
</evidence>
<organism evidence="2 3">
    <name type="scientific">Anaerofustis stercorihominis DSM 17244</name>
    <dbReference type="NCBI Taxonomy" id="445971"/>
    <lineage>
        <taxon>Bacteria</taxon>
        <taxon>Bacillati</taxon>
        <taxon>Bacillota</taxon>
        <taxon>Clostridia</taxon>
        <taxon>Eubacteriales</taxon>
        <taxon>Eubacteriaceae</taxon>
        <taxon>Anaerofustis</taxon>
    </lineage>
</organism>
<evidence type="ECO:0000313" key="2">
    <source>
        <dbReference type="EMBL" id="EDS73016.1"/>
    </source>
</evidence>
<evidence type="ECO:0000256" key="1">
    <source>
        <dbReference type="SAM" id="Coils"/>
    </source>
</evidence>
<dbReference type="RefSeq" id="WP_007049180.1">
    <property type="nucleotide sequence ID" value="NZ_DS560015.1"/>
</dbReference>
<dbReference type="AlphaFoldDB" id="B1C7M9"/>